<dbReference type="PROSITE" id="PS00630">
    <property type="entry name" value="IMP_2"/>
    <property type="match status" value="1"/>
</dbReference>
<evidence type="ECO:0000256" key="6">
    <source>
        <dbReference type="ARBA" id="ARBA00022842"/>
    </source>
</evidence>
<comment type="cofactor">
    <cofactor evidence="2 7 8">
        <name>Mg(2+)</name>
        <dbReference type="ChEBI" id="CHEBI:18420"/>
    </cofactor>
</comment>
<dbReference type="Gene3D" id="3.40.190.80">
    <property type="match status" value="1"/>
</dbReference>
<dbReference type="GO" id="GO:0046854">
    <property type="term" value="P:phosphatidylinositol phosphate biosynthetic process"/>
    <property type="evidence" value="ECO:0007669"/>
    <property type="project" value="InterPro"/>
</dbReference>
<comment type="catalytic activity">
    <reaction evidence="1 8">
        <text>a myo-inositol phosphate + H2O = myo-inositol + phosphate</text>
        <dbReference type="Rhea" id="RHEA:24056"/>
        <dbReference type="ChEBI" id="CHEBI:15377"/>
        <dbReference type="ChEBI" id="CHEBI:17268"/>
        <dbReference type="ChEBI" id="CHEBI:43474"/>
        <dbReference type="ChEBI" id="CHEBI:84139"/>
        <dbReference type="EC" id="3.1.3.25"/>
    </reaction>
</comment>
<dbReference type="PRINTS" id="PR00377">
    <property type="entry name" value="IMPHPHTASES"/>
</dbReference>
<dbReference type="PANTHER" id="PTHR20854:SF4">
    <property type="entry name" value="INOSITOL-1-MONOPHOSPHATASE-RELATED"/>
    <property type="match status" value="1"/>
</dbReference>
<dbReference type="PROSITE" id="PS00629">
    <property type="entry name" value="IMP_1"/>
    <property type="match status" value="1"/>
</dbReference>
<reference evidence="9 10" key="1">
    <citation type="submission" date="2018-11" db="EMBL/GenBank/DDBJ databases">
        <title>Sequencing the genomes of 1000 actinobacteria strains.</title>
        <authorList>
            <person name="Klenk H.-P."/>
        </authorList>
    </citation>
    <scope>NUCLEOTIDE SEQUENCE [LARGE SCALE GENOMIC DNA]</scope>
    <source>
        <strain evidence="9 10">DSM 13521</strain>
    </source>
</reference>
<feature type="binding site" evidence="7">
    <location>
        <position position="235"/>
    </location>
    <ligand>
        <name>Mg(2+)</name>
        <dbReference type="ChEBI" id="CHEBI:18420"/>
        <label>1</label>
        <note>catalytic</note>
    </ligand>
</feature>
<evidence type="ECO:0000313" key="9">
    <source>
        <dbReference type="EMBL" id="ROR93672.1"/>
    </source>
</evidence>
<feature type="binding site" evidence="7">
    <location>
        <position position="104"/>
    </location>
    <ligand>
        <name>Mg(2+)</name>
        <dbReference type="ChEBI" id="CHEBI:18420"/>
        <label>1</label>
        <note>catalytic</note>
    </ligand>
</feature>
<dbReference type="CDD" id="cd01639">
    <property type="entry name" value="IMPase"/>
    <property type="match status" value="1"/>
</dbReference>
<dbReference type="InterPro" id="IPR020583">
    <property type="entry name" value="Inositol_monoP_metal-BS"/>
</dbReference>
<comment type="similarity">
    <text evidence="3 8">Belongs to the inositol monophosphatase superfamily.</text>
</comment>
<evidence type="ECO:0000256" key="3">
    <source>
        <dbReference type="ARBA" id="ARBA00009759"/>
    </source>
</evidence>
<feature type="binding site" evidence="7">
    <location>
        <position position="103"/>
    </location>
    <ligand>
        <name>Mg(2+)</name>
        <dbReference type="ChEBI" id="CHEBI:18420"/>
        <label>1</label>
        <note>catalytic</note>
    </ligand>
</feature>
<dbReference type="PANTHER" id="PTHR20854">
    <property type="entry name" value="INOSITOL MONOPHOSPHATASE"/>
    <property type="match status" value="1"/>
</dbReference>
<dbReference type="Gene3D" id="3.30.540.10">
    <property type="entry name" value="Fructose-1,6-Bisphosphatase, subunit A, domain 1"/>
    <property type="match status" value="1"/>
</dbReference>
<dbReference type="GO" id="GO:0046872">
    <property type="term" value="F:metal ion binding"/>
    <property type="evidence" value="ECO:0007669"/>
    <property type="project" value="UniProtKB-KW"/>
</dbReference>
<name>A0A3N2D1L6_9MICO</name>
<dbReference type="EC" id="3.1.3.25" evidence="8"/>
<proteinExistence type="inferred from homology"/>
<evidence type="ECO:0000256" key="8">
    <source>
        <dbReference type="RuleBase" id="RU364068"/>
    </source>
</evidence>
<evidence type="ECO:0000256" key="2">
    <source>
        <dbReference type="ARBA" id="ARBA00001946"/>
    </source>
</evidence>
<dbReference type="InterPro" id="IPR000760">
    <property type="entry name" value="Inositol_monophosphatase-like"/>
</dbReference>
<dbReference type="InterPro" id="IPR033942">
    <property type="entry name" value="IMPase"/>
</dbReference>
<protein>
    <recommendedName>
        <fullName evidence="8">Inositol-1-monophosphatase</fullName>
        <ecNumber evidence="8">3.1.3.25</ecNumber>
    </recommendedName>
</protein>
<dbReference type="InterPro" id="IPR020550">
    <property type="entry name" value="Inositol_monophosphatase_CS"/>
</dbReference>
<feature type="binding site" evidence="7">
    <location>
        <position position="85"/>
    </location>
    <ligand>
        <name>Mg(2+)</name>
        <dbReference type="ChEBI" id="CHEBI:18420"/>
        <label>1</label>
        <note>catalytic</note>
    </ligand>
</feature>
<dbReference type="SUPFAM" id="SSF56655">
    <property type="entry name" value="Carbohydrate phosphatase"/>
    <property type="match status" value="1"/>
</dbReference>
<evidence type="ECO:0000256" key="4">
    <source>
        <dbReference type="ARBA" id="ARBA00022723"/>
    </source>
</evidence>
<keyword evidence="4 7" id="KW-0479">Metal-binding</keyword>
<dbReference type="Proteomes" id="UP000275356">
    <property type="component" value="Unassembled WGS sequence"/>
</dbReference>
<dbReference type="GO" id="GO:0006020">
    <property type="term" value="P:inositol metabolic process"/>
    <property type="evidence" value="ECO:0007669"/>
    <property type="project" value="TreeGrafter"/>
</dbReference>
<dbReference type="RefSeq" id="WP_245968110.1">
    <property type="nucleotide sequence ID" value="NZ_CALFQU010000046.1"/>
</dbReference>
<sequence length="284" mass="29915">MTDHQRPTPPFTLPDARLLLELRDLAERVAREVGALVRSMREEAVEVAATKSSATDVVTRADLAAEARVAELLRLARPDDGLLGEEGARTAGSSGITWVVDPIDGTVNYLYGRREYAVSVAAVLGDPADVEAWRPIAGCVHAPELGTTYRAAAGLGAELDGRRLVMGEPPELAGTLLGTGFSYDAGVRAEQGDLVARLLPRIRDLRRAGAGALDLCDVAAGRLDAHLERGLNPWDVAAAELVVREAGGVVHHYPLGVDGRRVTMAARAPLDAALAEAAGLSRGV</sequence>
<evidence type="ECO:0000256" key="5">
    <source>
        <dbReference type="ARBA" id="ARBA00022801"/>
    </source>
</evidence>
<keyword evidence="5 8" id="KW-0378">Hydrolase</keyword>
<evidence type="ECO:0000313" key="10">
    <source>
        <dbReference type="Proteomes" id="UP000275356"/>
    </source>
</evidence>
<dbReference type="Pfam" id="PF00459">
    <property type="entry name" value="Inositol_P"/>
    <property type="match status" value="1"/>
</dbReference>
<dbReference type="EMBL" id="RKHQ01000002">
    <property type="protein sequence ID" value="ROR93672.1"/>
    <property type="molecule type" value="Genomic_DNA"/>
</dbReference>
<gene>
    <name evidence="9" type="ORF">EDD28_3094</name>
</gene>
<organism evidence="9 10">
    <name type="scientific">Salana multivorans</name>
    <dbReference type="NCBI Taxonomy" id="120377"/>
    <lineage>
        <taxon>Bacteria</taxon>
        <taxon>Bacillati</taxon>
        <taxon>Actinomycetota</taxon>
        <taxon>Actinomycetes</taxon>
        <taxon>Micrococcales</taxon>
        <taxon>Beutenbergiaceae</taxon>
        <taxon>Salana</taxon>
    </lineage>
</organism>
<keyword evidence="10" id="KW-1185">Reference proteome</keyword>
<feature type="binding site" evidence="7">
    <location>
        <position position="101"/>
    </location>
    <ligand>
        <name>Mg(2+)</name>
        <dbReference type="ChEBI" id="CHEBI:18420"/>
        <label>1</label>
        <note>catalytic</note>
    </ligand>
</feature>
<evidence type="ECO:0000256" key="1">
    <source>
        <dbReference type="ARBA" id="ARBA00001033"/>
    </source>
</evidence>
<accession>A0A3N2D1L6</accession>
<dbReference type="GO" id="GO:0007165">
    <property type="term" value="P:signal transduction"/>
    <property type="evidence" value="ECO:0007669"/>
    <property type="project" value="TreeGrafter"/>
</dbReference>
<evidence type="ECO:0000256" key="7">
    <source>
        <dbReference type="PIRSR" id="PIRSR600760-2"/>
    </source>
</evidence>
<comment type="caution">
    <text evidence="9">The sequence shown here is derived from an EMBL/GenBank/DDBJ whole genome shotgun (WGS) entry which is preliminary data.</text>
</comment>
<dbReference type="GO" id="GO:0008934">
    <property type="term" value="F:inositol monophosphate 1-phosphatase activity"/>
    <property type="evidence" value="ECO:0007669"/>
    <property type="project" value="InterPro"/>
</dbReference>
<keyword evidence="6 7" id="KW-0460">Magnesium</keyword>
<dbReference type="AlphaFoldDB" id="A0A3N2D1L6"/>